<dbReference type="InterPro" id="IPR046676">
    <property type="entry name" value="DUF6546"/>
</dbReference>
<dbReference type="EMBL" id="JAGTJS010000001">
    <property type="protein sequence ID" value="KAH7276128.1"/>
    <property type="molecule type" value="Genomic_DNA"/>
</dbReference>
<dbReference type="OrthoDB" id="4802432at2759"/>
<organism evidence="2 3">
    <name type="scientific">Fusarium solani</name>
    <name type="common">Filamentous fungus</name>
    <dbReference type="NCBI Taxonomy" id="169388"/>
    <lineage>
        <taxon>Eukaryota</taxon>
        <taxon>Fungi</taxon>
        <taxon>Dikarya</taxon>
        <taxon>Ascomycota</taxon>
        <taxon>Pezizomycotina</taxon>
        <taxon>Sordariomycetes</taxon>
        <taxon>Hypocreomycetidae</taxon>
        <taxon>Hypocreales</taxon>
        <taxon>Nectriaceae</taxon>
        <taxon>Fusarium</taxon>
        <taxon>Fusarium solani species complex</taxon>
    </lineage>
</organism>
<reference evidence="2" key="1">
    <citation type="journal article" date="2021" name="Nat. Commun.">
        <title>Genetic determinants of endophytism in the Arabidopsis root mycobiome.</title>
        <authorList>
            <person name="Mesny F."/>
            <person name="Miyauchi S."/>
            <person name="Thiergart T."/>
            <person name="Pickel B."/>
            <person name="Atanasova L."/>
            <person name="Karlsson M."/>
            <person name="Huettel B."/>
            <person name="Barry K.W."/>
            <person name="Haridas S."/>
            <person name="Chen C."/>
            <person name="Bauer D."/>
            <person name="Andreopoulos W."/>
            <person name="Pangilinan J."/>
            <person name="LaButti K."/>
            <person name="Riley R."/>
            <person name="Lipzen A."/>
            <person name="Clum A."/>
            <person name="Drula E."/>
            <person name="Henrissat B."/>
            <person name="Kohler A."/>
            <person name="Grigoriev I.V."/>
            <person name="Martin F.M."/>
            <person name="Hacquard S."/>
        </authorList>
    </citation>
    <scope>NUCLEOTIDE SEQUENCE</scope>
    <source>
        <strain evidence="2">FSSC 5 MPI-SDFR-AT-0091</strain>
    </source>
</reference>
<protein>
    <recommendedName>
        <fullName evidence="1">DUF6546 domain-containing protein</fullName>
    </recommendedName>
</protein>
<proteinExistence type="predicted"/>
<dbReference type="Proteomes" id="UP000736672">
    <property type="component" value="Unassembled WGS sequence"/>
</dbReference>
<dbReference type="AlphaFoldDB" id="A0A9P9RF20"/>
<feature type="domain" description="DUF6546" evidence="1">
    <location>
        <begin position="224"/>
        <end position="420"/>
    </location>
</feature>
<comment type="caution">
    <text evidence="2">The sequence shown here is derived from an EMBL/GenBank/DDBJ whole genome shotgun (WGS) entry which is preliminary data.</text>
</comment>
<accession>A0A9P9RF20</accession>
<keyword evidence="3" id="KW-1185">Reference proteome</keyword>
<evidence type="ECO:0000313" key="3">
    <source>
        <dbReference type="Proteomes" id="UP000736672"/>
    </source>
</evidence>
<gene>
    <name evidence="2" type="ORF">B0J15DRAFT_541102</name>
</gene>
<evidence type="ECO:0000259" key="1">
    <source>
        <dbReference type="Pfam" id="PF20183"/>
    </source>
</evidence>
<sequence length="440" mass="50845">MILDLLKRHNSRGCYDAVSKEWQTFFEAKNFGHLKISQHDVEQFVKVVKPRRRKQLIKSIWLNVELKSYNCRLCGWAESNSWQGENKTIIENAAMDLFGSLKSWRRSGGRDLALELIAYSLSDREHWQQHCFVGSPGEDGPIGEIHDPKHGFEHGRQVKPSDAEAIDRFLGNNYMFPPKAVSRLFGSFPRLGTLVWEPWRKWDTGCFQREFWDKRYDKCINQILPTSLERVSVFEDLNEGYAHRLLLMWGPMANSMRIASPFLGSAFSSRSIQQEELSVSFMVDAEHFFQACQPEWRCKQLRSLALTSRSMTPLREEEVTNLLLKASNAAMLMPKLQTMILWNGAKGEACAFTYNRADSSVTWRGTWEMKPGQKVANAWRKMDHENCRQPFRVKSEVISNKILSHGDAVHHLGLPASVIDPVSLWQIRNEHLLNYREPGE</sequence>
<dbReference type="Pfam" id="PF20183">
    <property type="entry name" value="DUF6546"/>
    <property type="match status" value="1"/>
</dbReference>
<name>A0A9P9RF20_FUSSL</name>
<evidence type="ECO:0000313" key="2">
    <source>
        <dbReference type="EMBL" id="KAH7276128.1"/>
    </source>
</evidence>